<accession>A0A1H8V942</accession>
<proteinExistence type="predicted"/>
<gene>
    <name evidence="1" type="ORF">SAMN05444123_108138</name>
</gene>
<keyword evidence="2" id="KW-1185">Reference proteome</keyword>
<name>A0A1H8V942_9BRAD</name>
<dbReference type="EMBL" id="FODT01000008">
    <property type="protein sequence ID" value="SEP11972.1"/>
    <property type="molecule type" value="Genomic_DNA"/>
</dbReference>
<organism evidence="1 2">
    <name type="scientific">Rhodopseudomonas pseudopalustris</name>
    <dbReference type="NCBI Taxonomy" id="1513892"/>
    <lineage>
        <taxon>Bacteria</taxon>
        <taxon>Pseudomonadati</taxon>
        <taxon>Pseudomonadota</taxon>
        <taxon>Alphaproteobacteria</taxon>
        <taxon>Hyphomicrobiales</taxon>
        <taxon>Nitrobacteraceae</taxon>
        <taxon>Rhodopseudomonas</taxon>
    </lineage>
</organism>
<evidence type="ECO:0000313" key="2">
    <source>
        <dbReference type="Proteomes" id="UP000199615"/>
    </source>
</evidence>
<dbReference type="RefSeq" id="WP_092685205.1">
    <property type="nucleotide sequence ID" value="NZ_FODT01000008.1"/>
</dbReference>
<evidence type="ECO:0000313" key="1">
    <source>
        <dbReference type="EMBL" id="SEP11972.1"/>
    </source>
</evidence>
<protein>
    <submittedName>
        <fullName evidence="1">Uncharacterized protein</fullName>
    </submittedName>
</protein>
<sequence length="107" mass="11218">MNAASTFVPWGFLERCSAFGAEIIVAADGRQIGVLYSNAINPQAKQDHKLAVAAPELRAALTELTAAFDDALSATDVAGAMYSARVNAAREAAEAALAATRIVEPRR</sequence>
<reference evidence="2" key="1">
    <citation type="submission" date="2016-10" db="EMBL/GenBank/DDBJ databases">
        <authorList>
            <person name="Varghese N."/>
            <person name="Submissions S."/>
        </authorList>
    </citation>
    <scope>NUCLEOTIDE SEQUENCE [LARGE SCALE GENOMIC DNA]</scope>
    <source>
        <strain evidence="2">DSM 123</strain>
    </source>
</reference>
<dbReference type="Proteomes" id="UP000199615">
    <property type="component" value="Unassembled WGS sequence"/>
</dbReference>
<dbReference type="AlphaFoldDB" id="A0A1H8V942"/>